<dbReference type="Proteomes" id="UP001165882">
    <property type="component" value="Unassembled WGS sequence"/>
</dbReference>
<dbReference type="InterPro" id="IPR054307">
    <property type="entry name" value="I-HmuI_NUMOD-like"/>
</dbReference>
<feature type="domain" description="DNA endonuclease I-HmuI-like NUMOD-like" evidence="3">
    <location>
        <begin position="138"/>
        <end position="169"/>
    </location>
</feature>
<dbReference type="Pfam" id="PF13392">
    <property type="entry name" value="HNH_3"/>
    <property type="match status" value="1"/>
</dbReference>
<gene>
    <name evidence="4" type="ORF">DZA28_21035</name>
</gene>
<name>A0ABY3D9D6_9PSED</name>
<dbReference type="SUPFAM" id="SSF64496">
    <property type="entry name" value="DNA-binding domain of intron-encoded endonucleases"/>
    <property type="match status" value="1"/>
</dbReference>
<dbReference type="EMBL" id="QWEF01000001">
    <property type="protein sequence ID" value="TRZ62293.1"/>
    <property type="molecule type" value="Genomic_DNA"/>
</dbReference>
<evidence type="ECO:0000313" key="5">
    <source>
        <dbReference type="Proteomes" id="UP001165882"/>
    </source>
</evidence>
<dbReference type="InterPro" id="IPR044925">
    <property type="entry name" value="His-Me_finger_sf"/>
</dbReference>
<feature type="domain" description="NUMOD4" evidence="1">
    <location>
        <begin position="10"/>
        <end position="56"/>
    </location>
</feature>
<dbReference type="InterPro" id="IPR036388">
    <property type="entry name" value="WH-like_DNA-bd_sf"/>
</dbReference>
<sequence length="178" mass="20103">MPGRYPMHPEWRPVPGFESSYLVSSQGQVKSVAQGVGRVPERLLKQFADRGGYMKLVLCIKGQRTNVYVHRLVAEAFLPNPDGLAHVNHIDGAKDNNCRENLEWTSSGENNIHACRVLLKRVRPVVAESTSGPVSLCYPSIRQALEDGFHRGSIQRCIEGRRRRHGGYRWHDCMPMKA</sequence>
<keyword evidence="5" id="KW-1185">Reference proteome</keyword>
<comment type="caution">
    <text evidence="4">The sequence shown here is derived from an EMBL/GenBank/DDBJ whole genome shotgun (WGS) entry which is preliminary data.</text>
</comment>
<evidence type="ECO:0008006" key="6">
    <source>
        <dbReference type="Google" id="ProtNLM"/>
    </source>
</evidence>
<proteinExistence type="predicted"/>
<organism evidence="4 5">
    <name type="scientific">Pseudomonas alloputida</name>
    <dbReference type="NCBI Taxonomy" id="1940621"/>
    <lineage>
        <taxon>Bacteria</taxon>
        <taxon>Pseudomonadati</taxon>
        <taxon>Pseudomonadota</taxon>
        <taxon>Gammaproteobacteria</taxon>
        <taxon>Pseudomonadales</taxon>
        <taxon>Pseudomonadaceae</taxon>
        <taxon>Pseudomonas</taxon>
    </lineage>
</organism>
<feature type="domain" description="HNH nuclease" evidence="2">
    <location>
        <begin position="67"/>
        <end position="111"/>
    </location>
</feature>
<evidence type="ECO:0000259" key="2">
    <source>
        <dbReference type="Pfam" id="PF13392"/>
    </source>
</evidence>
<dbReference type="Gene3D" id="1.10.10.10">
    <property type="entry name" value="Winged helix-like DNA-binding domain superfamily/Winged helix DNA-binding domain"/>
    <property type="match status" value="1"/>
</dbReference>
<dbReference type="Pfam" id="PF22083">
    <property type="entry name" value="I-HmuI_NUMOD-like"/>
    <property type="match status" value="1"/>
</dbReference>
<protein>
    <recommendedName>
        <fullName evidence="6">HNH endonuclease</fullName>
    </recommendedName>
</protein>
<dbReference type="Pfam" id="PF07463">
    <property type="entry name" value="NUMOD4"/>
    <property type="match status" value="1"/>
</dbReference>
<reference evidence="4 5" key="1">
    <citation type="journal article" date="2019" name="Biocontrol Sci. Technol.">
        <title>Pseudomonas putida strain B2017 produced as technical grade active ingredient controls fungal and bacterial crop diseases.</title>
        <authorList>
            <person name="Oliver C."/>
            <person name="Hernandez I."/>
            <person name="Caminal M."/>
            <person name="Lara J.M."/>
            <person name="Fernandez C."/>
        </authorList>
    </citation>
    <scope>NUCLEOTIDE SEQUENCE [LARGE SCALE GENOMIC DNA]</scope>
    <source>
        <strain evidence="4 5">B2017</strain>
    </source>
</reference>
<evidence type="ECO:0000259" key="3">
    <source>
        <dbReference type="Pfam" id="PF22083"/>
    </source>
</evidence>
<dbReference type="InterPro" id="IPR010902">
    <property type="entry name" value="NUMOD4"/>
</dbReference>
<evidence type="ECO:0000259" key="1">
    <source>
        <dbReference type="Pfam" id="PF07463"/>
    </source>
</evidence>
<accession>A0ABY3D9D6</accession>
<dbReference type="InterPro" id="IPR003615">
    <property type="entry name" value="HNH_nuc"/>
</dbReference>
<dbReference type="Gene3D" id="3.90.75.20">
    <property type="match status" value="1"/>
</dbReference>
<dbReference type="SUPFAM" id="SSF54060">
    <property type="entry name" value="His-Me finger endonucleases"/>
    <property type="match status" value="1"/>
</dbReference>
<evidence type="ECO:0000313" key="4">
    <source>
        <dbReference type="EMBL" id="TRZ62293.1"/>
    </source>
</evidence>